<dbReference type="InterPro" id="IPR001580">
    <property type="entry name" value="Calret/calnex"/>
</dbReference>
<dbReference type="GO" id="GO:0005789">
    <property type="term" value="C:endoplasmic reticulum membrane"/>
    <property type="evidence" value="ECO:0007669"/>
    <property type="project" value="UniProtKB-SubCell"/>
</dbReference>
<dbReference type="SUPFAM" id="SSF49899">
    <property type="entry name" value="Concanavalin A-like lectins/glucanases"/>
    <property type="match status" value="2"/>
</dbReference>
<dbReference type="FunCoup" id="Q6CLT9">
    <property type="interactions" value="246"/>
</dbReference>
<dbReference type="InParanoid" id="Q6CLT9"/>
<dbReference type="FunFam" id="2.10.250.10:FF:000001">
    <property type="entry name" value="Calnexin homolog"/>
    <property type="match status" value="1"/>
</dbReference>
<evidence type="ECO:0000256" key="1">
    <source>
        <dbReference type="ARBA" id="ARBA00004389"/>
    </source>
</evidence>
<dbReference type="SUPFAM" id="SSF63887">
    <property type="entry name" value="P-domain of calnexin/calreticulin"/>
    <property type="match status" value="1"/>
</dbReference>
<dbReference type="Gene3D" id="2.60.120.200">
    <property type="match status" value="1"/>
</dbReference>
<feature type="region of interest" description="Disordered" evidence="10">
    <location>
        <begin position="252"/>
        <end position="304"/>
    </location>
</feature>
<feature type="compositionally biased region" description="Basic and acidic residues" evidence="10">
    <location>
        <begin position="293"/>
        <end position="304"/>
    </location>
</feature>
<dbReference type="GO" id="GO:0036503">
    <property type="term" value="P:ERAD pathway"/>
    <property type="evidence" value="ECO:0007669"/>
    <property type="project" value="TreeGrafter"/>
</dbReference>
<dbReference type="OMA" id="SGCGKWE"/>
<evidence type="ECO:0000256" key="8">
    <source>
        <dbReference type="PIRSR" id="PIRSR601580-3"/>
    </source>
</evidence>
<dbReference type="eggNOG" id="KOG0675">
    <property type="taxonomic scope" value="Eukaryota"/>
</dbReference>
<evidence type="ECO:0000256" key="3">
    <source>
        <dbReference type="ARBA" id="ARBA00022692"/>
    </source>
</evidence>
<dbReference type="GO" id="GO:0051082">
    <property type="term" value="F:unfolded protein binding"/>
    <property type="evidence" value="ECO:0007669"/>
    <property type="project" value="InterPro"/>
</dbReference>
<protein>
    <submittedName>
        <fullName evidence="11">KLLA0F00462p</fullName>
    </submittedName>
</protein>
<gene>
    <name evidence="11" type="ORF">KLLA0_F00462g</name>
</gene>
<keyword evidence="9" id="KW-0732">Signal</keyword>
<evidence type="ECO:0000256" key="10">
    <source>
        <dbReference type="SAM" id="MobiDB-lite"/>
    </source>
</evidence>
<keyword evidence="3 9" id="KW-0812">Transmembrane</keyword>
<reference evidence="11 12" key="1">
    <citation type="journal article" date="2004" name="Nature">
        <title>Genome evolution in yeasts.</title>
        <authorList>
            <consortium name="Genolevures"/>
            <person name="Dujon B."/>
            <person name="Sherman D."/>
            <person name="Fischer G."/>
            <person name="Durrens P."/>
            <person name="Casaregola S."/>
            <person name="Lafontaine I."/>
            <person name="de Montigny J."/>
            <person name="Marck C."/>
            <person name="Neuveglise C."/>
            <person name="Talla E."/>
            <person name="Goffard N."/>
            <person name="Frangeul L."/>
            <person name="Aigle M."/>
            <person name="Anthouard V."/>
            <person name="Babour A."/>
            <person name="Barbe V."/>
            <person name="Barnay S."/>
            <person name="Blanchin S."/>
            <person name="Beckerich J.M."/>
            <person name="Beyne E."/>
            <person name="Bleykasten C."/>
            <person name="Boisrame A."/>
            <person name="Boyer J."/>
            <person name="Cattolico L."/>
            <person name="Confanioleri F."/>
            <person name="de Daruvar A."/>
            <person name="Despons L."/>
            <person name="Fabre E."/>
            <person name="Fairhead C."/>
            <person name="Ferry-Dumazet H."/>
            <person name="Groppi A."/>
            <person name="Hantraye F."/>
            <person name="Hennequin C."/>
            <person name="Jauniaux N."/>
            <person name="Joyet P."/>
            <person name="Kachouri R."/>
            <person name="Kerrest A."/>
            <person name="Koszul R."/>
            <person name="Lemaire M."/>
            <person name="Lesur I."/>
            <person name="Ma L."/>
            <person name="Muller H."/>
            <person name="Nicaud J.M."/>
            <person name="Nikolski M."/>
            <person name="Oztas S."/>
            <person name="Ozier-Kalogeropoulos O."/>
            <person name="Pellenz S."/>
            <person name="Potier S."/>
            <person name="Richard G.F."/>
            <person name="Straub M.L."/>
            <person name="Suleau A."/>
            <person name="Swennene D."/>
            <person name="Tekaia F."/>
            <person name="Wesolowski-Louvel M."/>
            <person name="Westhof E."/>
            <person name="Wirth B."/>
            <person name="Zeniou-Meyer M."/>
            <person name="Zivanovic I."/>
            <person name="Bolotin-Fukuhara M."/>
            <person name="Thierry A."/>
            <person name="Bouchier C."/>
            <person name="Caudron B."/>
            <person name="Scarpelli C."/>
            <person name="Gaillardin C."/>
            <person name="Weissenbach J."/>
            <person name="Wincker P."/>
            <person name="Souciet J.L."/>
        </authorList>
    </citation>
    <scope>NUCLEOTIDE SEQUENCE [LARGE SCALE GENOMIC DNA]</scope>
    <source>
        <strain evidence="12">ATCC 8585 / CBS 2359 / DSM 70799 / NBRC 1267 / NRRL Y-1140 / WM37</strain>
    </source>
</reference>
<proteinExistence type="inferred from homology"/>
<feature type="signal peptide" evidence="9">
    <location>
        <begin position="1"/>
        <end position="18"/>
    </location>
</feature>
<accession>Q6CLT9</accession>
<comment type="subcellular location">
    <subcellularLocation>
        <location evidence="1">Endoplasmic reticulum membrane</location>
        <topology evidence="1">Single-pass membrane protein</topology>
    </subcellularLocation>
</comment>
<dbReference type="PRINTS" id="PR00626">
    <property type="entry name" value="CALRETICULIN"/>
</dbReference>
<dbReference type="PANTHER" id="PTHR11073">
    <property type="entry name" value="CALRETICULIN AND CALNEXIN"/>
    <property type="match status" value="1"/>
</dbReference>
<evidence type="ECO:0000256" key="5">
    <source>
        <dbReference type="ARBA" id="ARBA00022989"/>
    </source>
</evidence>
<dbReference type="EMBL" id="CR382126">
    <property type="protein sequence ID" value="CAG97807.1"/>
    <property type="molecule type" value="Genomic_DNA"/>
</dbReference>
<dbReference type="PROSITE" id="PS00803">
    <property type="entry name" value="CALRETICULIN_1"/>
    <property type="match status" value="1"/>
</dbReference>
<keyword evidence="8" id="KW-1015">Disulfide bond</keyword>
<name>Q6CLT9_KLULA</name>
<organism evidence="11 12">
    <name type="scientific">Kluyveromyces lactis (strain ATCC 8585 / CBS 2359 / DSM 70799 / NBRC 1267 / NRRL Y-1140 / WM37)</name>
    <name type="common">Yeast</name>
    <name type="synonym">Candida sphaerica</name>
    <dbReference type="NCBI Taxonomy" id="284590"/>
    <lineage>
        <taxon>Eukaryota</taxon>
        <taxon>Fungi</taxon>
        <taxon>Dikarya</taxon>
        <taxon>Ascomycota</taxon>
        <taxon>Saccharomycotina</taxon>
        <taxon>Saccharomycetes</taxon>
        <taxon>Saccharomycetales</taxon>
        <taxon>Saccharomycetaceae</taxon>
        <taxon>Kluyveromyces</taxon>
    </lineage>
</organism>
<keyword evidence="7 9" id="KW-0143">Chaperone</keyword>
<dbReference type="InterPro" id="IPR018124">
    <property type="entry name" value="Calret/calnex_CS"/>
</dbReference>
<evidence type="ECO:0000256" key="4">
    <source>
        <dbReference type="ARBA" id="ARBA00022824"/>
    </source>
</evidence>
<evidence type="ECO:0000313" key="11">
    <source>
        <dbReference type="EMBL" id="CAG97807.1"/>
    </source>
</evidence>
<keyword evidence="4 9" id="KW-0256">Endoplasmic reticulum</keyword>
<dbReference type="AlphaFoldDB" id="Q6CLT9"/>
<dbReference type="Gene3D" id="2.10.250.10">
    <property type="entry name" value="Calreticulin/calnexin, P domain"/>
    <property type="match status" value="1"/>
</dbReference>
<dbReference type="HOGENOM" id="CLU_018224_1_2_1"/>
<feature type="compositionally biased region" description="Polar residues" evidence="10">
    <location>
        <begin position="584"/>
        <end position="594"/>
    </location>
</feature>
<dbReference type="InterPro" id="IPR013320">
    <property type="entry name" value="ConA-like_dom_sf"/>
</dbReference>
<feature type="chain" id="PRO_5005144006" evidence="9">
    <location>
        <begin position="19"/>
        <end position="628"/>
    </location>
</feature>
<feature type="disulfide bond" evidence="8">
    <location>
        <begin position="145"/>
        <end position="179"/>
    </location>
</feature>
<dbReference type="KEGG" id="kla:KLLA0_F00462g"/>
<evidence type="ECO:0000256" key="9">
    <source>
        <dbReference type="RuleBase" id="RU362126"/>
    </source>
</evidence>
<evidence type="ECO:0000256" key="6">
    <source>
        <dbReference type="ARBA" id="ARBA00023136"/>
    </source>
</evidence>
<keyword evidence="5 9" id="KW-1133">Transmembrane helix</keyword>
<keyword evidence="6 9" id="KW-0472">Membrane</keyword>
<feature type="transmembrane region" description="Helical" evidence="9">
    <location>
        <begin position="522"/>
        <end position="543"/>
    </location>
</feature>
<dbReference type="Pfam" id="PF00262">
    <property type="entry name" value="Calreticulin"/>
    <property type="match status" value="1"/>
</dbReference>
<dbReference type="PANTHER" id="PTHR11073:SF1">
    <property type="entry name" value="CALNEXIN 14D-RELATED"/>
    <property type="match status" value="1"/>
</dbReference>
<dbReference type="Proteomes" id="UP000000598">
    <property type="component" value="Chromosome F"/>
</dbReference>
<comment type="similarity">
    <text evidence="2 9">Belongs to the calreticulin family.</text>
</comment>
<sequence>MNPLLLLSQIGFGTLAVAINPMVKGDYRIEHPNMTDLSDLQSKLSSDSYFESFQYSSHDEFIHNWVISELEMEHVDETMSRAFPGLWKLESPYLVPGFSNDLALVLGSSQTRSAIAHKLDHEISVKTKEKLVVQYEVKLQKMLECGGAYMKLLKTNADDLSQYDHSADDYVLVFGPDSCSMYTNEVHFILKRENPISEEFEDKYLTEAPLSGLDQPITRLYTLILDSADQSFEIRIDGEVVKAGNLLAEGTFRPSLNPPREIEDPSASQPADWGSRSMIPDPTAIKPEDWDENEPKWIPDPMFKKPEEWDDSISEYIEDESRSKPDWWNDKVDGRWIAPLIVNPSCYTKQGCGKWRPKMVENEKYRGTWKAEMIPNPNYQGEWKAPLIANPNYYEDKTPANIDAITAISFDIWSSASDISFDNIYVGKSIEEAELVGNSTFLPKLSLEKKELEVVMEKAHSEDVNEVDTSEESSKKTPYKNVVDKENHLDYLKLIDEKIKSCKTLQTFIAWFLQVDDLYKGFLISAFMVVVVSISCMGMLKFLMWSQGIDLSSSSNASRKPKKIENETSDGPSANTVTEIAASTGYSTPSSKVISQRTIQLQGDSDFDEELEISIVEESGSASDSEDK</sequence>
<feature type="region of interest" description="Disordered" evidence="10">
    <location>
        <begin position="552"/>
        <end position="594"/>
    </location>
</feature>
<dbReference type="STRING" id="284590.Q6CLT9"/>
<feature type="compositionally biased region" description="Polar residues" evidence="10">
    <location>
        <begin position="569"/>
        <end position="578"/>
    </location>
</feature>
<evidence type="ECO:0000256" key="7">
    <source>
        <dbReference type="ARBA" id="ARBA00023186"/>
    </source>
</evidence>
<dbReference type="GO" id="GO:0005509">
    <property type="term" value="F:calcium ion binding"/>
    <property type="evidence" value="ECO:0007669"/>
    <property type="project" value="InterPro"/>
</dbReference>
<evidence type="ECO:0000256" key="2">
    <source>
        <dbReference type="ARBA" id="ARBA00010983"/>
    </source>
</evidence>
<evidence type="ECO:0000313" key="12">
    <source>
        <dbReference type="Proteomes" id="UP000000598"/>
    </source>
</evidence>
<keyword evidence="12" id="KW-1185">Reference proteome</keyword>
<dbReference type="PaxDb" id="284590-Q6CLT9"/>
<dbReference type="GO" id="GO:0006457">
    <property type="term" value="P:protein folding"/>
    <property type="evidence" value="ECO:0007669"/>
    <property type="project" value="InterPro"/>
</dbReference>
<dbReference type="InterPro" id="IPR009033">
    <property type="entry name" value="Calreticulin/calnexin_P_dom_sf"/>
</dbReference>